<reference evidence="1 2" key="1">
    <citation type="journal article" date="2019" name="Nat. Ecol. Evol.">
        <title>Megaphylogeny resolves global patterns of mushroom evolution.</title>
        <authorList>
            <person name="Varga T."/>
            <person name="Krizsan K."/>
            <person name="Foldi C."/>
            <person name="Dima B."/>
            <person name="Sanchez-Garcia M."/>
            <person name="Sanchez-Ramirez S."/>
            <person name="Szollosi G.J."/>
            <person name="Szarkandi J.G."/>
            <person name="Papp V."/>
            <person name="Albert L."/>
            <person name="Andreopoulos W."/>
            <person name="Angelini C."/>
            <person name="Antonin V."/>
            <person name="Barry K.W."/>
            <person name="Bougher N.L."/>
            <person name="Buchanan P."/>
            <person name="Buyck B."/>
            <person name="Bense V."/>
            <person name="Catcheside P."/>
            <person name="Chovatia M."/>
            <person name="Cooper J."/>
            <person name="Damon W."/>
            <person name="Desjardin D."/>
            <person name="Finy P."/>
            <person name="Geml J."/>
            <person name="Haridas S."/>
            <person name="Hughes K."/>
            <person name="Justo A."/>
            <person name="Karasinski D."/>
            <person name="Kautmanova I."/>
            <person name="Kiss B."/>
            <person name="Kocsube S."/>
            <person name="Kotiranta H."/>
            <person name="LaButti K.M."/>
            <person name="Lechner B.E."/>
            <person name="Liimatainen K."/>
            <person name="Lipzen A."/>
            <person name="Lukacs Z."/>
            <person name="Mihaltcheva S."/>
            <person name="Morgado L.N."/>
            <person name="Niskanen T."/>
            <person name="Noordeloos M.E."/>
            <person name="Ohm R.A."/>
            <person name="Ortiz-Santana B."/>
            <person name="Ovrebo C."/>
            <person name="Racz N."/>
            <person name="Riley R."/>
            <person name="Savchenko A."/>
            <person name="Shiryaev A."/>
            <person name="Soop K."/>
            <person name="Spirin V."/>
            <person name="Szebenyi C."/>
            <person name="Tomsovsky M."/>
            <person name="Tulloss R.E."/>
            <person name="Uehling J."/>
            <person name="Grigoriev I.V."/>
            <person name="Vagvolgyi C."/>
            <person name="Papp T."/>
            <person name="Martin F.M."/>
            <person name="Miettinen O."/>
            <person name="Hibbett D.S."/>
            <person name="Nagy L.G."/>
        </authorList>
    </citation>
    <scope>NUCLEOTIDE SEQUENCE [LARGE SCALE GENOMIC DNA]</scope>
    <source>
        <strain evidence="1 2">NL-1719</strain>
    </source>
</reference>
<dbReference type="Proteomes" id="UP000308600">
    <property type="component" value="Unassembled WGS sequence"/>
</dbReference>
<protein>
    <submittedName>
        <fullName evidence="1">Uncharacterized protein</fullName>
    </submittedName>
</protein>
<organism evidence="1 2">
    <name type="scientific">Pluteus cervinus</name>
    <dbReference type="NCBI Taxonomy" id="181527"/>
    <lineage>
        <taxon>Eukaryota</taxon>
        <taxon>Fungi</taxon>
        <taxon>Dikarya</taxon>
        <taxon>Basidiomycota</taxon>
        <taxon>Agaricomycotina</taxon>
        <taxon>Agaricomycetes</taxon>
        <taxon>Agaricomycetidae</taxon>
        <taxon>Agaricales</taxon>
        <taxon>Pluteineae</taxon>
        <taxon>Pluteaceae</taxon>
        <taxon>Pluteus</taxon>
    </lineage>
</organism>
<evidence type="ECO:0000313" key="2">
    <source>
        <dbReference type="Proteomes" id="UP000308600"/>
    </source>
</evidence>
<name>A0ACD3A7U6_9AGAR</name>
<keyword evidence="2" id="KW-1185">Reference proteome</keyword>
<evidence type="ECO:0000313" key="1">
    <source>
        <dbReference type="EMBL" id="TFK61469.1"/>
    </source>
</evidence>
<dbReference type="EMBL" id="ML208657">
    <property type="protein sequence ID" value="TFK61469.1"/>
    <property type="molecule type" value="Genomic_DNA"/>
</dbReference>
<accession>A0ACD3A7U6</accession>
<proteinExistence type="predicted"/>
<sequence>MTGTRASASNFPSNPSPPRQNNKPRPFTTSSTQSNSPESSRPHASPFVRKWESVDAPSHAYILHGRDASASTGAGMSFVGNCGAGGGPLQSGSPTGTSRCSKRILIYLTRTNNVLSKTSKTSSSTCRRNPRSTKSGGGVGGGDNMDCMDVSLPKQEGSVDAFQANSERTMGMLGEDEDAEDDEAKFMD</sequence>
<gene>
    <name evidence="1" type="ORF">BDN72DRAFT_904071</name>
</gene>